<gene>
    <name evidence="10" type="ORF">Tco_0974358</name>
</gene>
<evidence type="ECO:0000256" key="1">
    <source>
        <dbReference type="ARBA" id="ARBA00004141"/>
    </source>
</evidence>
<feature type="compositionally biased region" description="Gly residues" evidence="8">
    <location>
        <begin position="598"/>
        <end position="609"/>
    </location>
</feature>
<keyword evidence="11" id="KW-1185">Reference proteome</keyword>
<dbReference type="PANTHER" id="PTHR31942">
    <property type="entry name" value="MLO-LIKE PROTEIN 1"/>
    <property type="match status" value="1"/>
</dbReference>
<evidence type="ECO:0000256" key="8">
    <source>
        <dbReference type="SAM" id="MobiDB-lite"/>
    </source>
</evidence>
<protein>
    <submittedName>
        <fullName evidence="10">MLO-like protein 9</fullName>
    </submittedName>
</protein>
<proteinExistence type="inferred from homology"/>
<comment type="caution">
    <text evidence="10">The sequence shown here is derived from an EMBL/GenBank/DDBJ whole genome shotgun (WGS) entry which is preliminary data.</text>
</comment>
<feature type="region of interest" description="Disordered" evidence="8">
    <location>
        <begin position="593"/>
        <end position="612"/>
    </location>
</feature>
<keyword evidence="7" id="KW-0568">Pathogenesis-related protein</keyword>
<evidence type="ECO:0000256" key="2">
    <source>
        <dbReference type="ARBA" id="ARBA00006574"/>
    </source>
</evidence>
<comment type="similarity">
    <text evidence="2">Belongs to the MLO family.</text>
</comment>
<evidence type="ECO:0000256" key="6">
    <source>
        <dbReference type="ARBA" id="ARBA00023136"/>
    </source>
</evidence>
<evidence type="ECO:0000313" key="11">
    <source>
        <dbReference type="Proteomes" id="UP001151760"/>
    </source>
</evidence>
<keyword evidence="6 9" id="KW-0472">Membrane</keyword>
<keyword evidence="4" id="KW-0611">Plant defense</keyword>
<evidence type="ECO:0000256" key="3">
    <source>
        <dbReference type="ARBA" id="ARBA00022692"/>
    </source>
</evidence>
<feature type="transmembrane region" description="Helical" evidence="9">
    <location>
        <begin position="153"/>
        <end position="173"/>
    </location>
</feature>
<reference evidence="10" key="1">
    <citation type="journal article" date="2022" name="Int. J. Mol. Sci.">
        <title>Draft Genome of Tanacetum Coccineum: Genomic Comparison of Closely Related Tanacetum-Family Plants.</title>
        <authorList>
            <person name="Yamashiro T."/>
            <person name="Shiraishi A."/>
            <person name="Nakayama K."/>
            <person name="Satake H."/>
        </authorList>
    </citation>
    <scope>NUCLEOTIDE SEQUENCE</scope>
</reference>
<dbReference type="Proteomes" id="UP001151760">
    <property type="component" value="Unassembled WGS sequence"/>
</dbReference>
<feature type="transmembrane region" description="Helical" evidence="9">
    <location>
        <begin position="15"/>
        <end position="37"/>
    </location>
</feature>
<accession>A0ABQ5EBH3</accession>
<evidence type="ECO:0000256" key="5">
    <source>
        <dbReference type="ARBA" id="ARBA00022989"/>
    </source>
</evidence>
<feature type="transmembrane region" description="Helical" evidence="9">
    <location>
        <begin position="274"/>
        <end position="295"/>
    </location>
</feature>
<evidence type="ECO:0000313" key="10">
    <source>
        <dbReference type="EMBL" id="GJT48201.1"/>
    </source>
</evidence>
<dbReference type="Pfam" id="PF03094">
    <property type="entry name" value="Mlo"/>
    <property type="match status" value="1"/>
</dbReference>
<comment type="subcellular location">
    <subcellularLocation>
        <location evidence="1">Membrane</location>
        <topology evidence="1">Multi-pass membrane protein</topology>
    </subcellularLocation>
</comment>
<feature type="transmembrane region" description="Helical" evidence="9">
    <location>
        <begin position="63"/>
        <end position="81"/>
    </location>
</feature>
<reference evidence="10" key="2">
    <citation type="submission" date="2022-01" db="EMBL/GenBank/DDBJ databases">
        <authorList>
            <person name="Yamashiro T."/>
            <person name="Shiraishi A."/>
            <person name="Satake H."/>
            <person name="Nakayama K."/>
        </authorList>
    </citation>
    <scope>NUCLEOTIDE SEQUENCE</scope>
</reference>
<feature type="transmembrane region" description="Helical" evidence="9">
    <location>
        <begin position="301"/>
        <end position="320"/>
    </location>
</feature>
<dbReference type="PANTHER" id="PTHR31942:SF120">
    <property type="entry name" value="MLO-LIKE PROTEIN"/>
    <property type="match status" value="1"/>
</dbReference>
<name>A0ABQ5EBH3_9ASTR</name>
<feature type="transmembrane region" description="Helical" evidence="9">
    <location>
        <begin position="410"/>
        <end position="431"/>
    </location>
</feature>
<keyword evidence="3 9" id="KW-0812">Transmembrane</keyword>
<keyword evidence="5 9" id="KW-1133">Transmembrane helix</keyword>
<evidence type="ECO:0000256" key="4">
    <source>
        <dbReference type="ARBA" id="ARBA00022821"/>
    </source>
</evidence>
<sequence length="652" mass="73306">MGGGDPNAILLDQTATWAVACVCAIIVIISVVMEHSLHSVGHVLKKRHKPGLMEALDKIKNELMILGFISLLLVFSQNYIASICVSKALTKDFLPCKKGKYEKEEEDDDGGGGGDRRLLWYEHRRLAGDGPPKECKEGYEQIISVAGLHQLHIFIFFLAVFHVFYSTLTMIFGRAKTRKWKLWEKEILEDREPSGSDPTKFRLTKELSFVKHHATNFTNTPAMFYVVCFFRQFFTSVRRSDYLAMRHAFFSVHLSPGSHFNFQKYIKRSLEDDFKVIVGISPLLWATAVLFLFANVDGARAMTYLSLFPVIVSVWPSYFLDLHIFGTKLQAIVTQMAVEIQERQSVVQGIPVVELSDRHFWFSQPRLILYLIQLTLFQNSFEITHFFWIWYEFGLDTCFYENPFLQYGRVILGILVQCLCSYSILPLYALVTQMGSTMKQSIFDDHTSKALKSWHEHVKKDRSLKSKTLGFSNQPQVASLVKAKSSDSVTTELKVKLVKKSLKPCELNNSVSKSFVFVFCRGTRHRALLRLDKRFTLVTPAGEVVTTKGKELVTPAVEAIATKGKANCSKAANTAKGTYAKVVAYIKSAKSRRRSGSGAAGGGGSGSGNDNGCIEFRKSPTTVLFDVDTGRISIATVYTKVYHSDVLARSQG</sequence>
<dbReference type="EMBL" id="BQNB010016134">
    <property type="protein sequence ID" value="GJT48201.1"/>
    <property type="molecule type" value="Genomic_DNA"/>
</dbReference>
<evidence type="ECO:0000256" key="7">
    <source>
        <dbReference type="ARBA" id="ARBA00023265"/>
    </source>
</evidence>
<evidence type="ECO:0000256" key="9">
    <source>
        <dbReference type="SAM" id="Phobius"/>
    </source>
</evidence>
<organism evidence="10 11">
    <name type="scientific">Tanacetum coccineum</name>
    <dbReference type="NCBI Taxonomy" id="301880"/>
    <lineage>
        <taxon>Eukaryota</taxon>
        <taxon>Viridiplantae</taxon>
        <taxon>Streptophyta</taxon>
        <taxon>Embryophyta</taxon>
        <taxon>Tracheophyta</taxon>
        <taxon>Spermatophyta</taxon>
        <taxon>Magnoliopsida</taxon>
        <taxon>eudicotyledons</taxon>
        <taxon>Gunneridae</taxon>
        <taxon>Pentapetalae</taxon>
        <taxon>asterids</taxon>
        <taxon>campanulids</taxon>
        <taxon>Asterales</taxon>
        <taxon>Asteraceae</taxon>
        <taxon>Asteroideae</taxon>
        <taxon>Anthemideae</taxon>
        <taxon>Anthemidinae</taxon>
        <taxon>Tanacetum</taxon>
    </lineage>
</organism>
<dbReference type="InterPro" id="IPR004326">
    <property type="entry name" value="Mlo"/>
</dbReference>
<feature type="transmembrane region" description="Helical" evidence="9">
    <location>
        <begin position="367"/>
        <end position="390"/>
    </location>
</feature>